<dbReference type="PROSITE" id="PS00262">
    <property type="entry name" value="INSULIN"/>
    <property type="match status" value="1"/>
</dbReference>
<dbReference type="SMART" id="SM00078">
    <property type="entry name" value="IlGF"/>
    <property type="match status" value="1"/>
</dbReference>
<accession>A0A921ZHF9</accession>
<comment type="caution">
    <text evidence="4">The sequence shown here is derived from an EMBL/GenBank/DDBJ whole genome shotgun (WGS) entry which is preliminary data.</text>
</comment>
<dbReference type="EMBL" id="JH668526">
    <property type="protein sequence ID" value="KAG6456872.1"/>
    <property type="molecule type" value="Genomic_DNA"/>
</dbReference>
<sequence>MKFTLVLFCLVAFWSLTEAEESVKDYVLNLGARIYCGRQLARSMAILCDKFQVEGVGKRSEEAMDGALYGPRGWRWADLEAARGKRGIIEDCCEQPCTINVLLSYC</sequence>
<dbReference type="GO" id="GO:0005576">
    <property type="term" value="C:extracellular region"/>
    <property type="evidence" value="ECO:0007669"/>
    <property type="project" value="UniProtKB-SubCell"/>
</dbReference>
<dbReference type="Pfam" id="PF00049">
    <property type="entry name" value="Insulin"/>
    <property type="match status" value="1"/>
</dbReference>
<feature type="chain" id="PRO_5037908310" description="Insulin-like domain-containing protein" evidence="2">
    <location>
        <begin position="20"/>
        <end position="106"/>
    </location>
</feature>
<keyword evidence="2" id="KW-0732">Signal</keyword>
<feature type="domain" description="Insulin-like" evidence="3">
    <location>
        <begin position="33"/>
        <end position="106"/>
    </location>
</feature>
<evidence type="ECO:0000259" key="3">
    <source>
        <dbReference type="SMART" id="SM00078"/>
    </source>
</evidence>
<feature type="signal peptide" evidence="2">
    <location>
        <begin position="1"/>
        <end position="19"/>
    </location>
</feature>
<dbReference type="CDD" id="cd04366">
    <property type="entry name" value="IlGF_insulin_bombyxin_like"/>
    <property type="match status" value="1"/>
</dbReference>
<reference evidence="4" key="1">
    <citation type="journal article" date="2016" name="Insect Biochem. Mol. Biol.">
        <title>Multifaceted biological insights from a draft genome sequence of the tobacco hornworm moth, Manduca sexta.</title>
        <authorList>
            <person name="Kanost M.R."/>
            <person name="Arrese E.L."/>
            <person name="Cao X."/>
            <person name="Chen Y.R."/>
            <person name="Chellapilla S."/>
            <person name="Goldsmith M.R."/>
            <person name="Grosse-Wilde E."/>
            <person name="Heckel D.G."/>
            <person name="Herndon N."/>
            <person name="Jiang H."/>
            <person name="Papanicolaou A."/>
            <person name="Qu J."/>
            <person name="Soulages J.L."/>
            <person name="Vogel H."/>
            <person name="Walters J."/>
            <person name="Waterhouse R.M."/>
            <person name="Ahn S.J."/>
            <person name="Almeida F.C."/>
            <person name="An C."/>
            <person name="Aqrawi P."/>
            <person name="Bretschneider A."/>
            <person name="Bryant W.B."/>
            <person name="Bucks S."/>
            <person name="Chao H."/>
            <person name="Chevignon G."/>
            <person name="Christen J.M."/>
            <person name="Clarke D.F."/>
            <person name="Dittmer N.T."/>
            <person name="Ferguson L.C.F."/>
            <person name="Garavelou S."/>
            <person name="Gordon K.H.J."/>
            <person name="Gunaratna R.T."/>
            <person name="Han Y."/>
            <person name="Hauser F."/>
            <person name="He Y."/>
            <person name="Heidel-Fischer H."/>
            <person name="Hirsh A."/>
            <person name="Hu Y."/>
            <person name="Jiang H."/>
            <person name="Kalra D."/>
            <person name="Klinner C."/>
            <person name="Konig C."/>
            <person name="Kovar C."/>
            <person name="Kroll A.R."/>
            <person name="Kuwar S.S."/>
            <person name="Lee S.L."/>
            <person name="Lehman R."/>
            <person name="Li K."/>
            <person name="Li Z."/>
            <person name="Liang H."/>
            <person name="Lovelace S."/>
            <person name="Lu Z."/>
            <person name="Mansfield J.H."/>
            <person name="McCulloch K.J."/>
            <person name="Mathew T."/>
            <person name="Morton B."/>
            <person name="Muzny D.M."/>
            <person name="Neunemann D."/>
            <person name="Ongeri F."/>
            <person name="Pauchet Y."/>
            <person name="Pu L.L."/>
            <person name="Pyrousis I."/>
            <person name="Rao X.J."/>
            <person name="Redding A."/>
            <person name="Roesel C."/>
            <person name="Sanchez-Gracia A."/>
            <person name="Schaack S."/>
            <person name="Shukla A."/>
            <person name="Tetreau G."/>
            <person name="Wang Y."/>
            <person name="Xiong G.H."/>
            <person name="Traut W."/>
            <person name="Walsh T.K."/>
            <person name="Worley K.C."/>
            <person name="Wu D."/>
            <person name="Wu W."/>
            <person name="Wu Y.Q."/>
            <person name="Zhang X."/>
            <person name="Zou Z."/>
            <person name="Zucker H."/>
            <person name="Briscoe A.D."/>
            <person name="Burmester T."/>
            <person name="Clem R.J."/>
            <person name="Feyereisen R."/>
            <person name="Grimmelikhuijzen C.J.P."/>
            <person name="Hamodrakas S.J."/>
            <person name="Hansson B.S."/>
            <person name="Huguet E."/>
            <person name="Jermiin L.S."/>
            <person name="Lan Q."/>
            <person name="Lehman H.K."/>
            <person name="Lorenzen M."/>
            <person name="Merzendorfer H."/>
            <person name="Michalopoulos I."/>
            <person name="Morton D.B."/>
            <person name="Muthukrishnan S."/>
            <person name="Oakeshott J.G."/>
            <person name="Palmer W."/>
            <person name="Park Y."/>
            <person name="Passarelli A.L."/>
            <person name="Rozas J."/>
            <person name="Schwartz L.M."/>
            <person name="Smith W."/>
            <person name="Southgate A."/>
            <person name="Vilcinskas A."/>
            <person name="Vogt R."/>
            <person name="Wang P."/>
            <person name="Werren J."/>
            <person name="Yu X.Q."/>
            <person name="Zhou J.J."/>
            <person name="Brown S.J."/>
            <person name="Scherer S.E."/>
            <person name="Richards S."/>
            <person name="Blissard G.W."/>
        </authorList>
    </citation>
    <scope>NUCLEOTIDE SEQUENCE</scope>
</reference>
<dbReference type="GO" id="GO:0005179">
    <property type="term" value="F:hormone activity"/>
    <property type="evidence" value="ECO:0007669"/>
    <property type="project" value="InterPro"/>
</dbReference>
<evidence type="ECO:0000256" key="1">
    <source>
        <dbReference type="RuleBase" id="RU000406"/>
    </source>
</evidence>
<evidence type="ECO:0000313" key="5">
    <source>
        <dbReference type="Proteomes" id="UP000791440"/>
    </source>
</evidence>
<keyword evidence="5" id="KW-1185">Reference proteome</keyword>
<dbReference type="InterPro" id="IPR016179">
    <property type="entry name" value="Insulin-like"/>
</dbReference>
<dbReference type="InterPro" id="IPR022353">
    <property type="entry name" value="Insulin_CS"/>
</dbReference>
<organism evidence="4 5">
    <name type="scientific">Manduca sexta</name>
    <name type="common">Tobacco hawkmoth</name>
    <name type="synonym">Tobacco hornworm</name>
    <dbReference type="NCBI Taxonomy" id="7130"/>
    <lineage>
        <taxon>Eukaryota</taxon>
        <taxon>Metazoa</taxon>
        <taxon>Ecdysozoa</taxon>
        <taxon>Arthropoda</taxon>
        <taxon>Hexapoda</taxon>
        <taxon>Insecta</taxon>
        <taxon>Pterygota</taxon>
        <taxon>Neoptera</taxon>
        <taxon>Endopterygota</taxon>
        <taxon>Lepidoptera</taxon>
        <taxon>Glossata</taxon>
        <taxon>Ditrysia</taxon>
        <taxon>Bombycoidea</taxon>
        <taxon>Sphingidae</taxon>
        <taxon>Sphinginae</taxon>
        <taxon>Sphingini</taxon>
        <taxon>Manduca</taxon>
    </lineage>
</organism>
<evidence type="ECO:0000256" key="2">
    <source>
        <dbReference type="SAM" id="SignalP"/>
    </source>
</evidence>
<dbReference type="Proteomes" id="UP000791440">
    <property type="component" value="Unassembled WGS sequence"/>
</dbReference>
<comment type="subcellular location">
    <subcellularLocation>
        <location evidence="1">Secreted</location>
    </subcellularLocation>
</comment>
<comment type="similarity">
    <text evidence="1">Belongs to the insulin family.</text>
</comment>
<protein>
    <recommendedName>
        <fullName evidence="3">Insulin-like domain-containing protein</fullName>
    </recommendedName>
</protein>
<name>A0A921ZHF9_MANSE</name>
<reference evidence="4" key="2">
    <citation type="submission" date="2020-12" db="EMBL/GenBank/DDBJ databases">
        <authorList>
            <person name="Kanost M."/>
        </authorList>
    </citation>
    <scope>NUCLEOTIDE SEQUENCE</scope>
</reference>
<proteinExistence type="inferred from homology"/>
<gene>
    <name evidence="4" type="ORF">O3G_MSEX009999</name>
</gene>
<keyword evidence="1" id="KW-0964">Secreted</keyword>
<dbReference type="AlphaFoldDB" id="A0A921ZHF9"/>
<evidence type="ECO:0000313" key="4">
    <source>
        <dbReference type="EMBL" id="KAG6456872.1"/>
    </source>
</evidence>